<evidence type="ECO:0000256" key="1">
    <source>
        <dbReference type="ARBA" id="ARBA00004236"/>
    </source>
</evidence>
<dbReference type="InterPro" id="IPR025937">
    <property type="entry name" value="PDGLE_dom"/>
</dbReference>
<reference evidence="8 9" key="1">
    <citation type="submission" date="2016-10" db="EMBL/GenBank/DDBJ databases">
        <authorList>
            <person name="Varghese N."/>
        </authorList>
    </citation>
    <scope>NUCLEOTIDE SEQUENCE [LARGE SCALE GENOMIC DNA]</scope>
    <source>
        <strain evidence="8 9">KB11</strain>
    </source>
</reference>
<dbReference type="Proteomes" id="UP000232133">
    <property type="component" value="Chromosome"/>
</dbReference>
<accession>A0A2H4U4R6</accession>
<feature type="transmembrane region" description="Helical" evidence="6">
    <location>
        <begin position="76"/>
        <end position="97"/>
    </location>
</feature>
<evidence type="ECO:0000313" key="9">
    <source>
        <dbReference type="Proteomes" id="UP000232133"/>
    </source>
</evidence>
<dbReference type="GeneID" id="35117937"/>
<feature type="domain" description="PDGLE" evidence="7">
    <location>
        <begin position="10"/>
        <end position="98"/>
    </location>
</feature>
<evidence type="ECO:0000256" key="3">
    <source>
        <dbReference type="ARBA" id="ARBA00022692"/>
    </source>
</evidence>
<dbReference type="OrthoDB" id="142687at2157"/>
<keyword evidence="5 6" id="KW-0472">Membrane</keyword>
<dbReference type="PROSITE" id="PS51257">
    <property type="entry name" value="PROKAR_LIPOPROTEIN"/>
    <property type="match status" value="1"/>
</dbReference>
<proteinExistence type="predicted"/>
<keyword evidence="2" id="KW-1003">Cell membrane</keyword>
<protein>
    <submittedName>
        <fullName evidence="8">Cobalt ABC transporter permease</fullName>
    </submittedName>
</protein>
<comment type="subcellular location">
    <subcellularLocation>
        <location evidence="1">Cell membrane</location>
    </subcellularLocation>
</comment>
<evidence type="ECO:0000256" key="6">
    <source>
        <dbReference type="SAM" id="Phobius"/>
    </source>
</evidence>
<organism evidence="8 9">
    <name type="scientific">Methanobrevibacter smithii</name>
    <dbReference type="NCBI Taxonomy" id="2173"/>
    <lineage>
        <taxon>Archaea</taxon>
        <taxon>Methanobacteriati</taxon>
        <taxon>Methanobacteriota</taxon>
        <taxon>Methanomada group</taxon>
        <taxon>Methanobacteria</taxon>
        <taxon>Methanobacteriales</taxon>
        <taxon>Methanobacteriaceae</taxon>
        <taxon>Methanobrevibacter</taxon>
    </lineage>
</organism>
<name>A0A2H4U4R6_METSM</name>
<evidence type="ECO:0000256" key="2">
    <source>
        <dbReference type="ARBA" id="ARBA00022475"/>
    </source>
</evidence>
<dbReference type="Pfam" id="PF13190">
    <property type="entry name" value="PDGLE"/>
    <property type="match status" value="1"/>
</dbReference>
<dbReference type="RefSeq" id="WP_004032339.1">
    <property type="nucleotide sequence ID" value="NZ_CAABOX010000003.1"/>
</dbReference>
<feature type="transmembrane region" description="Helical" evidence="6">
    <location>
        <begin position="9"/>
        <end position="29"/>
    </location>
</feature>
<evidence type="ECO:0000313" key="8">
    <source>
        <dbReference type="EMBL" id="ATZ59112.1"/>
    </source>
</evidence>
<keyword evidence="3 6" id="KW-0812">Transmembrane</keyword>
<evidence type="ECO:0000256" key="4">
    <source>
        <dbReference type="ARBA" id="ARBA00022989"/>
    </source>
</evidence>
<keyword evidence="4 6" id="KW-1133">Transmembrane helix</keyword>
<evidence type="ECO:0000256" key="5">
    <source>
        <dbReference type="ARBA" id="ARBA00023136"/>
    </source>
</evidence>
<evidence type="ECO:0000259" key="7">
    <source>
        <dbReference type="Pfam" id="PF13190"/>
    </source>
</evidence>
<dbReference type="AlphaFoldDB" id="A0A2H4U4R6"/>
<dbReference type="GO" id="GO:0005886">
    <property type="term" value="C:plasma membrane"/>
    <property type="evidence" value="ECO:0007669"/>
    <property type="project" value="UniProtKB-SubCell"/>
</dbReference>
<gene>
    <name evidence="8" type="ORF">BK798_01120</name>
</gene>
<dbReference type="EMBL" id="CP017803">
    <property type="protein sequence ID" value="ATZ59112.1"/>
    <property type="molecule type" value="Genomic_DNA"/>
</dbReference>
<sequence length="101" mass="10536">MNLSKKDGYLIIVAVIICIIISCLSPFIASGNPDGLEKSAEDAGLAEDYGVDGLNEIYSSPFPDYTFEPLGSLGEIGVLILGAVICLAGGFVVGKIIEKRG</sequence>